<dbReference type="Pfam" id="PF15633">
    <property type="entry name" value="Tox-ART-HYD1"/>
    <property type="match status" value="1"/>
</dbReference>
<reference evidence="3 4" key="1">
    <citation type="submission" date="2019-08" db="EMBL/GenBank/DDBJ databases">
        <title>Lentzea from Indian Himalayas.</title>
        <authorList>
            <person name="Mandal S."/>
            <person name="Mallick Gupta A."/>
            <person name="Maiti P.K."/>
            <person name="Sarkar J."/>
            <person name="Mandal S."/>
        </authorList>
    </citation>
    <scope>NUCLEOTIDE SEQUENCE [LARGE SCALE GENOMIC DNA]</scope>
    <source>
        <strain evidence="3 4">PSKA42</strain>
    </source>
</reference>
<dbReference type="EMBL" id="VSRL01000103">
    <property type="protein sequence ID" value="NKE59989.1"/>
    <property type="molecule type" value="Genomic_DNA"/>
</dbReference>
<organism evidence="3 4">
    <name type="scientific">Lentzea indica</name>
    <dbReference type="NCBI Taxonomy" id="2604800"/>
    <lineage>
        <taxon>Bacteria</taxon>
        <taxon>Bacillati</taxon>
        <taxon>Actinomycetota</taxon>
        <taxon>Actinomycetes</taxon>
        <taxon>Pseudonocardiales</taxon>
        <taxon>Pseudonocardiaceae</taxon>
        <taxon>Lentzea</taxon>
    </lineage>
</organism>
<keyword evidence="4" id="KW-1185">Reference proteome</keyword>
<dbReference type="InterPro" id="IPR028920">
    <property type="entry name" value="Tox-ART-HYD1_dom"/>
</dbReference>
<feature type="region of interest" description="Disordered" evidence="1">
    <location>
        <begin position="22"/>
        <end position="43"/>
    </location>
</feature>
<evidence type="ECO:0000259" key="2">
    <source>
        <dbReference type="Pfam" id="PF15633"/>
    </source>
</evidence>
<sequence length="239" mass="26819">MDLPAAGAGRCACRGTGVRRPAILGDPGQQDRWSGLGGQRGERRRLAEHRQAADAQGRRVRHRAHPARPREPLARQVLRSPALRWQHQSSSNEKGMKGIVESGELLASKGTKNARYGDGQYFTDIAPEAVAALCKDELSAAQVAGGRISRYELVQRLFGRPRKGGYYKITRFVEIDVSGLNLIKGREHVFAHLSNDALDIASRIVRNGKTPFDERCVRPIRDRAVLGQRWFRRVRVRRR</sequence>
<dbReference type="Proteomes" id="UP001515943">
    <property type="component" value="Unassembled WGS sequence"/>
</dbReference>
<feature type="compositionally biased region" description="Basic residues" evidence="1">
    <location>
        <begin position="58"/>
        <end position="67"/>
    </location>
</feature>
<comment type="caution">
    <text evidence="3">The sequence shown here is derived from an EMBL/GenBank/DDBJ whole genome shotgun (WGS) entry which is preliminary data.</text>
</comment>
<feature type="region of interest" description="Disordered" evidence="1">
    <location>
        <begin position="51"/>
        <end position="70"/>
    </location>
</feature>
<accession>A0ABX1FMG7</accession>
<feature type="domain" description="Tox-ART-HYD1" evidence="2">
    <location>
        <begin position="92"/>
        <end position="204"/>
    </location>
</feature>
<proteinExistence type="predicted"/>
<gene>
    <name evidence="3" type="ORF">FXN61_25605</name>
</gene>
<evidence type="ECO:0000313" key="4">
    <source>
        <dbReference type="Proteomes" id="UP001515943"/>
    </source>
</evidence>
<evidence type="ECO:0000313" key="3">
    <source>
        <dbReference type="EMBL" id="NKE59989.1"/>
    </source>
</evidence>
<protein>
    <recommendedName>
        <fullName evidence="2">Tox-ART-HYD1 domain-containing protein</fullName>
    </recommendedName>
</protein>
<evidence type="ECO:0000256" key="1">
    <source>
        <dbReference type="SAM" id="MobiDB-lite"/>
    </source>
</evidence>
<name>A0ABX1FMG7_9PSEU</name>